<name>A0AAV2MFS1_KNICA</name>
<evidence type="ECO:0000313" key="3">
    <source>
        <dbReference type="Proteomes" id="UP001497482"/>
    </source>
</evidence>
<evidence type="ECO:0000313" key="2">
    <source>
        <dbReference type="EMBL" id="CAL1612206.1"/>
    </source>
</evidence>
<protein>
    <submittedName>
        <fullName evidence="2">Uncharacterized protein</fullName>
    </submittedName>
</protein>
<gene>
    <name evidence="2" type="ORF">KC01_LOCUS38552</name>
</gene>
<dbReference type="EMBL" id="OZ035829">
    <property type="protein sequence ID" value="CAL1612206.1"/>
    <property type="molecule type" value="Genomic_DNA"/>
</dbReference>
<feature type="region of interest" description="Disordered" evidence="1">
    <location>
        <begin position="1"/>
        <end position="21"/>
    </location>
</feature>
<sequence length="103" mass="11230">MPLHAAPCRSPPLPAAPCRSPPLPAAPCRSPPLPAAPCRSMPLLLLLLEGETQTPSPAPGRCTLFQPRTDEYRPVSPLYAPRVHKPFLHAQWSQVVLVSRTVR</sequence>
<dbReference type="AlphaFoldDB" id="A0AAV2MFS1"/>
<proteinExistence type="predicted"/>
<accession>A0AAV2MFS1</accession>
<reference evidence="2 3" key="1">
    <citation type="submission" date="2024-04" db="EMBL/GenBank/DDBJ databases">
        <authorList>
            <person name="Waldvogel A.-M."/>
            <person name="Schoenle A."/>
        </authorList>
    </citation>
    <scope>NUCLEOTIDE SEQUENCE [LARGE SCALE GENOMIC DNA]</scope>
</reference>
<organism evidence="2 3">
    <name type="scientific">Knipowitschia caucasica</name>
    <name type="common">Caucasian dwarf goby</name>
    <name type="synonym">Pomatoschistus caucasicus</name>
    <dbReference type="NCBI Taxonomy" id="637954"/>
    <lineage>
        <taxon>Eukaryota</taxon>
        <taxon>Metazoa</taxon>
        <taxon>Chordata</taxon>
        <taxon>Craniata</taxon>
        <taxon>Vertebrata</taxon>
        <taxon>Euteleostomi</taxon>
        <taxon>Actinopterygii</taxon>
        <taxon>Neopterygii</taxon>
        <taxon>Teleostei</taxon>
        <taxon>Neoteleostei</taxon>
        <taxon>Acanthomorphata</taxon>
        <taxon>Gobiaria</taxon>
        <taxon>Gobiiformes</taxon>
        <taxon>Gobioidei</taxon>
        <taxon>Gobiidae</taxon>
        <taxon>Gobiinae</taxon>
        <taxon>Knipowitschia</taxon>
    </lineage>
</organism>
<evidence type="ECO:0000256" key="1">
    <source>
        <dbReference type="SAM" id="MobiDB-lite"/>
    </source>
</evidence>
<keyword evidence="3" id="KW-1185">Reference proteome</keyword>
<dbReference type="Proteomes" id="UP001497482">
    <property type="component" value="Chromosome 7"/>
</dbReference>
<feature type="compositionally biased region" description="Pro residues" evidence="1">
    <location>
        <begin position="9"/>
        <end position="21"/>
    </location>
</feature>